<comment type="caution">
    <text evidence="1">The sequence shown here is derived from an EMBL/GenBank/DDBJ whole genome shotgun (WGS) entry which is preliminary data.</text>
</comment>
<organism evidence="1 2">
    <name type="scientific">Hyalomma asiaticum</name>
    <name type="common">Tick</name>
    <dbReference type="NCBI Taxonomy" id="266040"/>
    <lineage>
        <taxon>Eukaryota</taxon>
        <taxon>Metazoa</taxon>
        <taxon>Ecdysozoa</taxon>
        <taxon>Arthropoda</taxon>
        <taxon>Chelicerata</taxon>
        <taxon>Arachnida</taxon>
        <taxon>Acari</taxon>
        <taxon>Parasitiformes</taxon>
        <taxon>Ixodida</taxon>
        <taxon>Ixodoidea</taxon>
        <taxon>Ixodidae</taxon>
        <taxon>Hyalomminae</taxon>
        <taxon>Hyalomma</taxon>
    </lineage>
</organism>
<dbReference type="EMBL" id="CM023485">
    <property type="protein sequence ID" value="KAH6931246.1"/>
    <property type="molecule type" value="Genomic_DNA"/>
</dbReference>
<evidence type="ECO:0000313" key="1">
    <source>
        <dbReference type="EMBL" id="KAH6931246.1"/>
    </source>
</evidence>
<evidence type="ECO:0000313" key="2">
    <source>
        <dbReference type="Proteomes" id="UP000821845"/>
    </source>
</evidence>
<accession>A0ACB7S8G4</accession>
<reference evidence="1" key="1">
    <citation type="submission" date="2020-05" db="EMBL/GenBank/DDBJ databases">
        <title>Large-scale comparative analyses of tick genomes elucidate their genetic diversity and vector capacities.</title>
        <authorList>
            <person name="Jia N."/>
            <person name="Wang J."/>
            <person name="Shi W."/>
            <person name="Du L."/>
            <person name="Sun Y."/>
            <person name="Zhan W."/>
            <person name="Jiang J."/>
            <person name="Wang Q."/>
            <person name="Zhang B."/>
            <person name="Ji P."/>
            <person name="Sakyi L.B."/>
            <person name="Cui X."/>
            <person name="Yuan T."/>
            <person name="Jiang B."/>
            <person name="Yang W."/>
            <person name="Lam T.T.-Y."/>
            <person name="Chang Q."/>
            <person name="Ding S."/>
            <person name="Wang X."/>
            <person name="Zhu J."/>
            <person name="Ruan X."/>
            <person name="Zhao L."/>
            <person name="Wei J."/>
            <person name="Que T."/>
            <person name="Du C."/>
            <person name="Cheng J."/>
            <person name="Dai P."/>
            <person name="Han X."/>
            <person name="Huang E."/>
            <person name="Gao Y."/>
            <person name="Liu J."/>
            <person name="Shao H."/>
            <person name="Ye R."/>
            <person name="Li L."/>
            <person name="Wei W."/>
            <person name="Wang X."/>
            <person name="Wang C."/>
            <person name="Yang T."/>
            <person name="Huo Q."/>
            <person name="Li W."/>
            <person name="Guo W."/>
            <person name="Chen H."/>
            <person name="Zhou L."/>
            <person name="Ni X."/>
            <person name="Tian J."/>
            <person name="Zhou Y."/>
            <person name="Sheng Y."/>
            <person name="Liu T."/>
            <person name="Pan Y."/>
            <person name="Xia L."/>
            <person name="Li J."/>
            <person name="Zhao F."/>
            <person name="Cao W."/>
        </authorList>
    </citation>
    <scope>NUCLEOTIDE SEQUENCE</scope>
    <source>
        <strain evidence="1">Hyas-2018</strain>
    </source>
</reference>
<dbReference type="Proteomes" id="UP000821845">
    <property type="component" value="Chromosome 5"/>
</dbReference>
<keyword evidence="2" id="KW-1185">Reference proteome</keyword>
<sequence>MSRSAQNISSETVIYLTAASRDDDEPPAAENRRSRPRTQTSRKTVYKIMQQPSPSPPPPEDDGEQPEVSLSISLEETNVQAGKTAGPSGGSHVLRVLPHGASIVLEQVSTPPPRPASSSMPPRRKSLPASMPTRGPKPRSRPPSRSKSRPLSPAVIKVVQEQVSYESEPEPEPERESDPEQDSDEAELRIKFEIATRSGSEEEPKKPAKTPEPCLDCLEEFVRRKRAEKQRQNTDVASQLQVTMSNKRICSRRSSKSVASSSVQSYRCPKCMACKSCGSISISVPSSRK</sequence>
<gene>
    <name evidence="1" type="ORF">HPB50_023242</name>
</gene>
<name>A0ACB7S8G4_HYAAI</name>
<protein>
    <submittedName>
        <fullName evidence="1">Uncharacterized protein</fullName>
    </submittedName>
</protein>
<proteinExistence type="predicted"/>